<dbReference type="EMBL" id="JANQDF010000149">
    <property type="protein sequence ID" value="MDH6107088.1"/>
    <property type="molecule type" value="Genomic_DNA"/>
</dbReference>
<keyword evidence="2" id="KW-1185">Reference proteome</keyword>
<evidence type="ECO:0000313" key="2">
    <source>
        <dbReference type="Proteomes" id="UP001159386"/>
    </source>
</evidence>
<proteinExistence type="predicted"/>
<evidence type="ECO:0000313" key="1">
    <source>
        <dbReference type="EMBL" id="MDH6107088.1"/>
    </source>
</evidence>
<protein>
    <submittedName>
        <fullName evidence="1">Uncharacterized protein</fullName>
    </submittedName>
</protein>
<name>A0ABT6KGV5_9CYAN</name>
<organism evidence="1 2">
    <name type="scientific">Anabaenopsis tanganyikae CS-531</name>
    <dbReference type="NCBI Taxonomy" id="2785304"/>
    <lineage>
        <taxon>Bacteria</taxon>
        <taxon>Bacillati</taxon>
        <taxon>Cyanobacteriota</taxon>
        <taxon>Cyanophyceae</taxon>
        <taxon>Nostocales</taxon>
        <taxon>Nodulariaceae</taxon>
        <taxon>Anabaenopsis</taxon>
        <taxon>Anabaenopsis tanganyikae</taxon>
    </lineage>
</organism>
<sequence>MINLEPVVYSPMDQLEEPSINSKNANGINSSFNQQVERLHQM</sequence>
<dbReference type="RefSeq" id="WP_271733391.1">
    <property type="nucleotide sequence ID" value="NZ_JANQDF010000149.1"/>
</dbReference>
<dbReference type="Proteomes" id="UP001159386">
    <property type="component" value="Unassembled WGS sequence"/>
</dbReference>
<gene>
    <name evidence="1" type="ORF">NWP22_14650</name>
</gene>
<comment type="caution">
    <text evidence="1">The sequence shown here is derived from an EMBL/GenBank/DDBJ whole genome shotgun (WGS) entry which is preliminary data.</text>
</comment>
<reference evidence="1 2" key="1">
    <citation type="journal article" date="2023" name="J. Phycol.">
        <title>Chrysosporum ovalisporum is synonymous with the true-branching cyanobacterium Umezakia natans (Nostocales/Aphanizomenonaceae).</title>
        <authorList>
            <person name="McGregor G.B."/>
            <person name="Sendall B.C."/>
            <person name="Niiyama Y."/>
            <person name="Tuji A."/>
            <person name="Willis A."/>
        </authorList>
    </citation>
    <scope>NUCLEOTIDE SEQUENCE [LARGE SCALE GENOMIC DNA]</scope>
    <source>
        <strain evidence="1 2">CS-531</strain>
    </source>
</reference>
<accession>A0ABT6KGV5</accession>